<evidence type="ECO:0000256" key="4">
    <source>
        <dbReference type="ARBA" id="ARBA00022614"/>
    </source>
</evidence>
<evidence type="ECO:0000313" key="14">
    <source>
        <dbReference type="EMBL" id="KAJ3436476.1"/>
    </source>
</evidence>
<dbReference type="CDD" id="cd00143">
    <property type="entry name" value="PP2Cc"/>
    <property type="match status" value="1"/>
</dbReference>
<keyword evidence="10" id="KW-0464">Manganese</keyword>
<dbReference type="InterPro" id="IPR032675">
    <property type="entry name" value="LRR_dom_sf"/>
</dbReference>
<dbReference type="PROSITE" id="PS51450">
    <property type="entry name" value="LRR"/>
    <property type="match status" value="1"/>
</dbReference>
<comment type="caution">
    <text evidence="14">The sequence shown here is derived from an EMBL/GenBank/DDBJ whole genome shotgun (WGS) entry which is preliminary data.</text>
</comment>
<dbReference type="InterPro" id="IPR001611">
    <property type="entry name" value="Leu-rich_rpt"/>
</dbReference>
<dbReference type="Pfam" id="PF13855">
    <property type="entry name" value="LRR_8"/>
    <property type="match status" value="1"/>
</dbReference>
<name>A0AAV7Z5K9_9EUKA</name>
<evidence type="ECO:0000256" key="12">
    <source>
        <dbReference type="SAM" id="MobiDB-lite"/>
    </source>
</evidence>
<dbReference type="PROSITE" id="PS51746">
    <property type="entry name" value="PPM_2"/>
    <property type="match status" value="1"/>
</dbReference>
<evidence type="ECO:0000256" key="11">
    <source>
        <dbReference type="RuleBase" id="RU003465"/>
    </source>
</evidence>
<gene>
    <name evidence="14" type="ORF">M0812_18534</name>
</gene>
<dbReference type="Pfam" id="PF00481">
    <property type="entry name" value="PP2C"/>
    <property type="match status" value="2"/>
</dbReference>
<dbReference type="InterPro" id="IPR003591">
    <property type="entry name" value="Leu-rich_rpt_typical-subtyp"/>
</dbReference>
<dbReference type="InterPro" id="IPR015655">
    <property type="entry name" value="PP2C"/>
</dbReference>
<evidence type="ECO:0000313" key="15">
    <source>
        <dbReference type="Proteomes" id="UP001146793"/>
    </source>
</evidence>
<dbReference type="InterPro" id="IPR036457">
    <property type="entry name" value="PPM-type-like_dom_sf"/>
</dbReference>
<dbReference type="GO" id="GO:0004722">
    <property type="term" value="F:protein serine/threonine phosphatase activity"/>
    <property type="evidence" value="ECO:0007669"/>
    <property type="project" value="UniProtKB-EC"/>
</dbReference>
<evidence type="ECO:0000256" key="5">
    <source>
        <dbReference type="ARBA" id="ARBA00022723"/>
    </source>
</evidence>
<feature type="region of interest" description="Disordered" evidence="12">
    <location>
        <begin position="392"/>
        <end position="417"/>
    </location>
</feature>
<protein>
    <recommendedName>
        <fullName evidence="3">protein-serine/threonine phosphatase</fullName>
        <ecNumber evidence="3">3.1.3.16</ecNumber>
    </recommendedName>
</protein>
<reference evidence="14" key="1">
    <citation type="submission" date="2022-08" db="EMBL/GenBank/DDBJ databases">
        <title>Novel sulphate-reducing endosymbionts in the free-living metamonad Anaeramoeba.</title>
        <authorList>
            <person name="Jerlstrom-Hultqvist J."/>
            <person name="Cepicka I."/>
            <person name="Gallot-Lavallee L."/>
            <person name="Salas-Leiva D."/>
            <person name="Curtis B.A."/>
            <person name="Zahonova K."/>
            <person name="Pipaliya S."/>
            <person name="Dacks J."/>
            <person name="Roger A.J."/>
        </authorList>
    </citation>
    <scope>NUCLEOTIDE SEQUENCE</scope>
    <source>
        <strain evidence="14">Busselton2</strain>
    </source>
</reference>
<dbReference type="PANTHER" id="PTHR13832:SF803">
    <property type="entry name" value="PROTEIN PHOSPHATASE 1G"/>
    <property type="match status" value="1"/>
</dbReference>
<organism evidence="14 15">
    <name type="scientific">Anaeramoeba flamelloides</name>
    <dbReference type="NCBI Taxonomy" id="1746091"/>
    <lineage>
        <taxon>Eukaryota</taxon>
        <taxon>Metamonada</taxon>
        <taxon>Anaeramoebidae</taxon>
        <taxon>Anaeramoeba</taxon>
    </lineage>
</organism>
<dbReference type="SMART" id="SM00369">
    <property type="entry name" value="LRR_TYP"/>
    <property type="match status" value="3"/>
</dbReference>
<feature type="region of interest" description="Disordered" evidence="12">
    <location>
        <begin position="211"/>
        <end position="270"/>
    </location>
</feature>
<keyword evidence="8" id="KW-0460">Magnesium</keyword>
<dbReference type="EC" id="3.1.3.16" evidence="3"/>
<dbReference type="SUPFAM" id="SSF52058">
    <property type="entry name" value="L domain-like"/>
    <property type="match status" value="1"/>
</dbReference>
<dbReference type="AlphaFoldDB" id="A0AAV7Z5K9"/>
<dbReference type="GO" id="GO:0046872">
    <property type="term" value="F:metal ion binding"/>
    <property type="evidence" value="ECO:0007669"/>
    <property type="project" value="UniProtKB-KW"/>
</dbReference>
<keyword evidence="9 11" id="KW-0904">Protein phosphatase</keyword>
<dbReference type="Proteomes" id="UP001146793">
    <property type="component" value="Unassembled WGS sequence"/>
</dbReference>
<accession>A0AAV7Z5K9</accession>
<dbReference type="SMART" id="SM00332">
    <property type="entry name" value="PP2Cc"/>
    <property type="match status" value="1"/>
</dbReference>
<feature type="domain" description="PPM-type phosphatase" evidence="13">
    <location>
        <begin position="303"/>
        <end position="612"/>
    </location>
</feature>
<dbReference type="PANTHER" id="PTHR13832">
    <property type="entry name" value="PROTEIN PHOSPHATASE 2C"/>
    <property type="match status" value="1"/>
</dbReference>
<dbReference type="SUPFAM" id="SSF81606">
    <property type="entry name" value="PP2C-like"/>
    <property type="match status" value="1"/>
</dbReference>
<feature type="compositionally biased region" description="Polar residues" evidence="12">
    <location>
        <begin position="806"/>
        <end position="815"/>
    </location>
</feature>
<proteinExistence type="inferred from homology"/>
<dbReference type="Gene3D" id="3.60.40.10">
    <property type="entry name" value="PPM-type phosphatase domain"/>
    <property type="match status" value="1"/>
</dbReference>
<evidence type="ECO:0000256" key="3">
    <source>
        <dbReference type="ARBA" id="ARBA00013081"/>
    </source>
</evidence>
<keyword evidence="5" id="KW-0479">Metal-binding</keyword>
<keyword evidence="6" id="KW-0677">Repeat</keyword>
<feature type="compositionally biased region" description="Low complexity" evidence="12">
    <location>
        <begin position="211"/>
        <end position="258"/>
    </location>
</feature>
<evidence type="ECO:0000259" key="13">
    <source>
        <dbReference type="PROSITE" id="PS51746"/>
    </source>
</evidence>
<dbReference type="InterPro" id="IPR001932">
    <property type="entry name" value="PPM-type_phosphatase-like_dom"/>
</dbReference>
<evidence type="ECO:0000256" key="7">
    <source>
        <dbReference type="ARBA" id="ARBA00022801"/>
    </source>
</evidence>
<dbReference type="Gene3D" id="3.80.10.10">
    <property type="entry name" value="Ribonuclease Inhibitor"/>
    <property type="match status" value="2"/>
</dbReference>
<feature type="region of interest" description="Disordered" evidence="12">
    <location>
        <begin position="791"/>
        <end position="815"/>
    </location>
</feature>
<dbReference type="EMBL" id="JANTQA010000036">
    <property type="protein sequence ID" value="KAJ3436476.1"/>
    <property type="molecule type" value="Genomic_DNA"/>
</dbReference>
<comment type="similarity">
    <text evidence="2 11">Belongs to the PP2C family.</text>
</comment>
<evidence type="ECO:0000256" key="8">
    <source>
        <dbReference type="ARBA" id="ARBA00022842"/>
    </source>
</evidence>
<evidence type="ECO:0000256" key="1">
    <source>
        <dbReference type="ARBA" id="ARBA00001936"/>
    </source>
</evidence>
<evidence type="ECO:0000256" key="9">
    <source>
        <dbReference type="ARBA" id="ARBA00022912"/>
    </source>
</evidence>
<dbReference type="InterPro" id="IPR000222">
    <property type="entry name" value="PP2C_BS"/>
</dbReference>
<dbReference type="PROSITE" id="PS01032">
    <property type="entry name" value="PPM_1"/>
    <property type="match status" value="1"/>
</dbReference>
<keyword evidence="4" id="KW-0433">Leucine-rich repeat</keyword>
<evidence type="ECO:0000256" key="10">
    <source>
        <dbReference type="ARBA" id="ARBA00023211"/>
    </source>
</evidence>
<sequence length="840" mass="97260">MSGCYINSIPSGISKLSLLEDLNLSSNFIQNIPNDIGCLPSLFYIDLSDNLIEELPKPFFNLNKAIDDRYLIIDLSGNLLKNCDKRWGQMTRCREIDLSHNHISQFLPNLFINLTRLISLKLSFNNAKKINLDYTKYLPYLRFLHAEGNQYHSHFQCFLQNPIISPSSSSSSLKSKIHSPSFSSSKKNNILSLKNINNRSLLNTNKYLMNKSLKNNNNNHNHGNNNNNNNNNKHNHGNNNNNNNKNNNNFTSNNLNFDKNNHKNQKNKCTKKNLTPHFTEILANYGNYSKKVRPILINQNRFIIGYSETIGNRDQMEDAIDIKMSQNISSKSKDINFFALYDGHGGRRAVNFVSSEMSELFLKILNDNHKLNNSNNSIFNQNILSEKTTRINKKKTNHQQPQRKPIKNNHLNQRGNDFFKNNNQNYNYYKIFQNNQIINTLKMAFNQINNKLLKRQEISGTTAVMTIIYGERLYCLNIGDSRAIVSKNGKAIRLSYDHKPSLEEEKERIQKKGGNVTQDYRINRSLAVSRSFGDFHYSQFLSCEPHVKTLKLTPEHEFLILACDGVFDVLEDQDVIDIAMKCETPYQAAIRIRNCAKSFGSNDNISVIVINLQPKSSKGKKSNHRIDDRSKIINYTNKKYVTSLLNEIIPNSKQNYFITDNEHLLNVSKKGKFPKKSDNGETTLKLSSDSGWFTYQPENLNKVLNYFDKQKFSKANNNNSNKKKKKKNLKFKILKKNNHNDKNENIVGWENHLSQNNKTIKQVIHNRPISNHHLMKKTDWLEFKTENNHNIKKDNHNNTKINTNNGVESETGSESYNDDFNWNGKKNEKLNEKFILNNHF</sequence>
<keyword evidence="7 11" id="KW-0378">Hydrolase</keyword>
<comment type="cofactor">
    <cofactor evidence="1">
        <name>Mn(2+)</name>
        <dbReference type="ChEBI" id="CHEBI:29035"/>
    </cofactor>
</comment>
<evidence type="ECO:0000256" key="6">
    <source>
        <dbReference type="ARBA" id="ARBA00022737"/>
    </source>
</evidence>
<evidence type="ECO:0000256" key="2">
    <source>
        <dbReference type="ARBA" id="ARBA00006702"/>
    </source>
</evidence>